<keyword evidence="2" id="KW-0472">Membrane</keyword>
<gene>
    <name evidence="3" type="ORF">TrST_g13255</name>
</gene>
<keyword evidence="2" id="KW-0812">Transmembrane</keyword>
<evidence type="ECO:0008006" key="5">
    <source>
        <dbReference type="Google" id="ProtNLM"/>
    </source>
</evidence>
<dbReference type="Proteomes" id="UP001165085">
    <property type="component" value="Unassembled WGS sequence"/>
</dbReference>
<feature type="transmembrane region" description="Helical" evidence="2">
    <location>
        <begin position="234"/>
        <end position="257"/>
    </location>
</feature>
<evidence type="ECO:0000313" key="4">
    <source>
        <dbReference type="Proteomes" id="UP001165085"/>
    </source>
</evidence>
<evidence type="ECO:0000313" key="3">
    <source>
        <dbReference type="EMBL" id="GMH72389.1"/>
    </source>
</evidence>
<comment type="caution">
    <text evidence="3">The sequence shown here is derived from an EMBL/GenBank/DDBJ whole genome shotgun (WGS) entry which is preliminary data.</text>
</comment>
<dbReference type="AlphaFoldDB" id="A0A9W7AIG5"/>
<protein>
    <recommendedName>
        <fullName evidence="5">Transmembrane protein</fullName>
    </recommendedName>
</protein>
<accession>A0A9W7AIG5</accession>
<name>A0A9W7AIG5_9STRA</name>
<feature type="transmembrane region" description="Helical" evidence="2">
    <location>
        <begin position="139"/>
        <end position="160"/>
    </location>
</feature>
<sequence>MESVPNPIPHRQAQQQPSSIGQDTNQPRGEVESSKSNTTYRICHVFYARLALFLQATAFLLALCCVFLLAVAELNPYNEDITTQFNCTCREMKETCKDEDDKKKENGMRDPEVAILPPFGDDFDDKLAQVTIVSKPTDFFMLMLDSAEPLLLVCSIFIVLRNPRASRFGLLEWASSFFLFAYYILTAVIHILSGEKVLVIIHYYGLYTVGVFIGYALFLVPLRARLRLFQDDELNRYTVGVLPLTALSVFATVLFVFSEASGCLLEKYFSEEAGDNLVLLCENKVVSSRTFGVVLAAVLLLARVSVVPFFPESYTASTFVRLNVKFVELVSLLLGLGAYYVSIRLYGESRELYNCEYKFEWEKEKDPFGSPEISDSRASHLLNAYTSSS</sequence>
<feature type="transmembrane region" description="Helical" evidence="2">
    <location>
        <begin position="322"/>
        <end position="341"/>
    </location>
</feature>
<feature type="region of interest" description="Disordered" evidence="1">
    <location>
        <begin position="1"/>
        <end position="33"/>
    </location>
</feature>
<feature type="transmembrane region" description="Helical" evidence="2">
    <location>
        <begin position="50"/>
        <end position="72"/>
    </location>
</feature>
<feature type="transmembrane region" description="Helical" evidence="2">
    <location>
        <begin position="204"/>
        <end position="222"/>
    </location>
</feature>
<feature type="transmembrane region" description="Helical" evidence="2">
    <location>
        <begin position="290"/>
        <end position="310"/>
    </location>
</feature>
<keyword evidence="4" id="KW-1185">Reference proteome</keyword>
<reference evidence="4" key="1">
    <citation type="journal article" date="2023" name="Commun. Biol.">
        <title>Genome analysis of Parmales, the sister group of diatoms, reveals the evolutionary specialization of diatoms from phago-mixotrophs to photoautotrophs.</title>
        <authorList>
            <person name="Ban H."/>
            <person name="Sato S."/>
            <person name="Yoshikawa S."/>
            <person name="Yamada K."/>
            <person name="Nakamura Y."/>
            <person name="Ichinomiya M."/>
            <person name="Sato N."/>
            <person name="Blanc-Mathieu R."/>
            <person name="Endo H."/>
            <person name="Kuwata A."/>
            <person name="Ogata H."/>
        </authorList>
    </citation>
    <scope>NUCLEOTIDE SEQUENCE [LARGE SCALE GENOMIC DNA]</scope>
    <source>
        <strain evidence="4">NIES 3701</strain>
    </source>
</reference>
<organism evidence="3 4">
    <name type="scientific">Triparma strigata</name>
    <dbReference type="NCBI Taxonomy" id="1606541"/>
    <lineage>
        <taxon>Eukaryota</taxon>
        <taxon>Sar</taxon>
        <taxon>Stramenopiles</taxon>
        <taxon>Ochrophyta</taxon>
        <taxon>Bolidophyceae</taxon>
        <taxon>Parmales</taxon>
        <taxon>Triparmaceae</taxon>
        <taxon>Triparma</taxon>
    </lineage>
</organism>
<evidence type="ECO:0000256" key="1">
    <source>
        <dbReference type="SAM" id="MobiDB-lite"/>
    </source>
</evidence>
<dbReference type="EMBL" id="BRXY01000156">
    <property type="protein sequence ID" value="GMH72389.1"/>
    <property type="molecule type" value="Genomic_DNA"/>
</dbReference>
<keyword evidence="2" id="KW-1133">Transmembrane helix</keyword>
<evidence type="ECO:0000256" key="2">
    <source>
        <dbReference type="SAM" id="Phobius"/>
    </source>
</evidence>
<feature type="compositionally biased region" description="Polar residues" evidence="1">
    <location>
        <begin position="12"/>
        <end position="27"/>
    </location>
</feature>
<proteinExistence type="predicted"/>
<feature type="transmembrane region" description="Helical" evidence="2">
    <location>
        <begin position="172"/>
        <end position="192"/>
    </location>
</feature>